<dbReference type="GO" id="GO:0004792">
    <property type="term" value="F:thiosulfate-cyanide sulfurtransferase activity"/>
    <property type="evidence" value="ECO:0007669"/>
    <property type="project" value="TreeGrafter"/>
</dbReference>
<organism evidence="2 3">
    <name type="scientific">Thermosulfurimonas dismutans</name>
    <dbReference type="NCBI Taxonomy" id="999894"/>
    <lineage>
        <taxon>Bacteria</taxon>
        <taxon>Pseudomonadati</taxon>
        <taxon>Thermodesulfobacteriota</taxon>
        <taxon>Thermodesulfobacteria</taxon>
        <taxon>Thermodesulfobacteriales</taxon>
        <taxon>Thermodesulfobacteriaceae</taxon>
        <taxon>Thermosulfurimonas</taxon>
    </lineage>
</organism>
<dbReference type="GO" id="GO:0008641">
    <property type="term" value="F:ubiquitin-like modifier activating enzyme activity"/>
    <property type="evidence" value="ECO:0007669"/>
    <property type="project" value="InterPro"/>
</dbReference>
<dbReference type="Proteomes" id="UP000078390">
    <property type="component" value="Unassembled WGS sequence"/>
</dbReference>
<protein>
    <submittedName>
        <fullName evidence="2">Dinucleotide-utilizing enzymes involved in molybdopterin and thiamine biosynthesis family 2</fullName>
    </submittedName>
</protein>
<feature type="domain" description="THIF-type NAD/FAD binding fold" evidence="1">
    <location>
        <begin position="6"/>
        <end position="219"/>
    </location>
</feature>
<dbReference type="OrthoDB" id="9804286at2"/>
<keyword evidence="3" id="KW-1185">Reference proteome</keyword>
<dbReference type="PANTHER" id="PTHR10953">
    <property type="entry name" value="UBIQUITIN-ACTIVATING ENZYME E1"/>
    <property type="match status" value="1"/>
</dbReference>
<dbReference type="STRING" id="999894.TDIS_1088"/>
<sequence>MREVFSRQIPLLPPGAQEILAEKSLLVAGLGGLGCVVAEALARLGVGTLYLLDSGRVDPPDLNRQILYTWEDLGRPKAEVAAERLGCLFSGLKVHPLGTEIRPGFALPEGVSGAVDALDNWASRFLLEEACWQKRIFLVHAGLNGLFGQVTSLVPGRTPRLSEIFAGARDTEPPPVAIPICLTLGAIQALEAVKLLLGLPGTLVGKLLLVDLVEYRFHLEPLRSPHGEPA</sequence>
<dbReference type="AlphaFoldDB" id="A0A179D501"/>
<evidence type="ECO:0000313" key="3">
    <source>
        <dbReference type="Proteomes" id="UP000078390"/>
    </source>
</evidence>
<dbReference type="InterPro" id="IPR045886">
    <property type="entry name" value="ThiF/MoeB/HesA"/>
</dbReference>
<gene>
    <name evidence="2" type="ORF">TDIS_1088</name>
</gene>
<dbReference type="SUPFAM" id="SSF69572">
    <property type="entry name" value="Activating enzymes of the ubiquitin-like proteins"/>
    <property type="match status" value="1"/>
</dbReference>
<dbReference type="EMBL" id="LWLG01000006">
    <property type="protein sequence ID" value="OAQ20799.1"/>
    <property type="molecule type" value="Genomic_DNA"/>
</dbReference>
<dbReference type="Pfam" id="PF00899">
    <property type="entry name" value="ThiF"/>
    <property type="match status" value="1"/>
</dbReference>
<name>A0A179D501_9BACT</name>
<evidence type="ECO:0000313" key="2">
    <source>
        <dbReference type="EMBL" id="OAQ20799.1"/>
    </source>
</evidence>
<dbReference type="InterPro" id="IPR000594">
    <property type="entry name" value="ThiF_NAD_FAD-bd"/>
</dbReference>
<reference evidence="2 3" key="1">
    <citation type="submission" date="2016-04" db="EMBL/GenBank/DDBJ databases">
        <title>Genome analysis of Thermosulfurimonas dismutans, the first thermophilic sulfur-disproportionating bacterium of the phylum Thermodesulfobacteria.</title>
        <authorList>
            <person name="Mardanov A.V."/>
            <person name="Beletsky A.V."/>
            <person name="Kadnikov V.V."/>
            <person name="Slobodkin A.I."/>
            <person name="Ravin N.V."/>
        </authorList>
    </citation>
    <scope>NUCLEOTIDE SEQUENCE [LARGE SCALE GENOMIC DNA]</scope>
    <source>
        <strain evidence="2 3">S95</strain>
    </source>
</reference>
<proteinExistence type="predicted"/>
<dbReference type="InterPro" id="IPR035985">
    <property type="entry name" value="Ubiquitin-activating_enz"/>
</dbReference>
<dbReference type="RefSeq" id="WP_068670110.1">
    <property type="nucleotide sequence ID" value="NZ_LWLG01000006.1"/>
</dbReference>
<dbReference type="GO" id="GO:0016779">
    <property type="term" value="F:nucleotidyltransferase activity"/>
    <property type="evidence" value="ECO:0007669"/>
    <property type="project" value="TreeGrafter"/>
</dbReference>
<accession>A0A179D501</accession>
<dbReference type="PANTHER" id="PTHR10953:SF102">
    <property type="entry name" value="ADENYLYLTRANSFERASE AND SULFURTRANSFERASE MOCS3"/>
    <property type="match status" value="1"/>
</dbReference>
<comment type="caution">
    <text evidence="2">The sequence shown here is derived from an EMBL/GenBank/DDBJ whole genome shotgun (WGS) entry which is preliminary data.</text>
</comment>
<dbReference type="GO" id="GO:0005737">
    <property type="term" value="C:cytoplasm"/>
    <property type="evidence" value="ECO:0007669"/>
    <property type="project" value="TreeGrafter"/>
</dbReference>
<dbReference type="PROSITE" id="PS51257">
    <property type="entry name" value="PROKAR_LIPOPROTEIN"/>
    <property type="match status" value="1"/>
</dbReference>
<evidence type="ECO:0000259" key="1">
    <source>
        <dbReference type="Pfam" id="PF00899"/>
    </source>
</evidence>
<dbReference type="Gene3D" id="3.40.50.720">
    <property type="entry name" value="NAD(P)-binding Rossmann-like Domain"/>
    <property type="match status" value="1"/>
</dbReference>